<dbReference type="PROSITE" id="PS00463">
    <property type="entry name" value="ZN2_CY6_FUNGAL_1"/>
    <property type="match status" value="1"/>
</dbReference>
<organism evidence="7 8">
    <name type="scientific">Aspergillus lentulus</name>
    <dbReference type="NCBI Taxonomy" id="293939"/>
    <lineage>
        <taxon>Eukaryota</taxon>
        <taxon>Fungi</taxon>
        <taxon>Dikarya</taxon>
        <taxon>Ascomycota</taxon>
        <taxon>Pezizomycotina</taxon>
        <taxon>Eurotiomycetes</taxon>
        <taxon>Eurotiomycetidae</taxon>
        <taxon>Eurotiales</taxon>
        <taxon>Aspergillaceae</taxon>
        <taxon>Aspergillus</taxon>
        <taxon>Aspergillus subgen. Fumigati</taxon>
    </lineage>
</organism>
<evidence type="ECO:0000256" key="1">
    <source>
        <dbReference type="ARBA" id="ARBA00023015"/>
    </source>
</evidence>
<dbReference type="Gene3D" id="4.10.240.10">
    <property type="entry name" value="Zn(2)-C6 fungal-type DNA-binding domain"/>
    <property type="match status" value="1"/>
</dbReference>
<evidence type="ECO:0000256" key="2">
    <source>
        <dbReference type="ARBA" id="ARBA00023125"/>
    </source>
</evidence>
<proteinExistence type="predicted"/>
<dbReference type="GO" id="GO:0008270">
    <property type="term" value="F:zinc ion binding"/>
    <property type="evidence" value="ECO:0007669"/>
    <property type="project" value="InterPro"/>
</dbReference>
<dbReference type="CDD" id="cd00067">
    <property type="entry name" value="GAL4"/>
    <property type="match status" value="1"/>
</dbReference>
<dbReference type="AlphaFoldDB" id="A0AAN4TBW7"/>
<protein>
    <recommendedName>
        <fullName evidence="6">Zn(2)-C6 fungal-type domain-containing protein</fullName>
    </recommendedName>
</protein>
<dbReference type="Proteomes" id="UP000051487">
    <property type="component" value="Unassembled WGS sequence"/>
</dbReference>
<evidence type="ECO:0000313" key="8">
    <source>
        <dbReference type="Proteomes" id="UP000051487"/>
    </source>
</evidence>
<dbReference type="PROSITE" id="PS50048">
    <property type="entry name" value="ZN2_CY6_FUNGAL_2"/>
    <property type="match status" value="1"/>
</dbReference>
<name>A0AAN4TBW7_ASPLE</name>
<dbReference type="EMBL" id="BCLY01000012">
    <property type="protein sequence ID" value="GAQ08694.1"/>
    <property type="molecule type" value="Genomic_DNA"/>
</dbReference>
<comment type="caution">
    <text evidence="7">The sequence shown here is derived from an EMBL/GenBank/DDBJ whole genome shotgun (WGS) entry which is preliminary data.</text>
</comment>
<evidence type="ECO:0000256" key="5">
    <source>
        <dbReference type="SAM" id="MobiDB-lite"/>
    </source>
</evidence>
<sequence>MPPRLGPYTGKVSRRSHQKSRLGCQNCKRRRVKCDEVKPSCGNCLRHSVDCDYALNPERSSTPSTEEGVTPTSHNGSYTFISSSQSNFSPPRRGRSSRPLSTLQPNEPNPLLDQAVAKKPFQFTATDMALFHHFITSAELGGSQNHMQTQLSQLGFTFHYVLRLLLAFSGFHLARTSANHSFLGSRSDLYAVAEQHYDLAVREVTCAIPQLDAITSPALYASSIFIFLCSLAKGPLPGEYLAYRDDGNPGCLSLFMGLRSILEICSATLSVNFSSIHAEDPEDKNSQPEEPPIRIEQQVSQVYRDHLAQLRHLISATFSVSGPGYTDYSQALDRLCHCYDVVFGGYSQLPEAQLWPQIFSWLYTLPDLFLADAQQRRPAALVVFASFAVLLKRLDAAWFIRDWPEHIMTSIFSNLDESHQGYAQWPMQQIKRLSNGLHLSRIDVP</sequence>
<dbReference type="SMART" id="SM00066">
    <property type="entry name" value="GAL4"/>
    <property type="match status" value="1"/>
</dbReference>
<evidence type="ECO:0000259" key="6">
    <source>
        <dbReference type="PROSITE" id="PS50048"/>
    </source>
</evidence>
<accession>A0AAN4TBW7</accession>
<dbReference type="PANTHER" id="PTHR47657:SF3">
    <property type="entry name" value="ORSELLINIC ACID_F9775 BIOSYNTHESIS CLUSTER PROTEIN D-RELATED"/>
    <property type="match status" value="1"/>
</dbReference>
<evidence type="ECO:0000313" key="7">
    <source>
        <dbReference type="EMBL" id="GAQ08694.1"/>
    </source>
</evidence>
<dbReference type="InterPro" id="IPR001138">
    <property type="entry name" value="Zn2Cys6_DnaBD"/>
</dbReference>
<dbReference type="InterPro" id="IPR052400">
    <property type="entry name" value="Zn2-C6_fungal_TF"/>
</dbReference>
<dbReference type="GO" id="GO:0003677">
    <property type="term" value="F:DNA binding"/>
    <property type="evidence" value="ECO:0007669"/>
    <property type="project" value="UniProtKB-KW"/>
</dbReference>
<feature type="region of interest" description="Disordered" evidence="5">
    <location>
        <begin position="1"/>
        <end position="21"/>
    </location>
</feature>
<dbReference type="SUPFAM" id="SSF57701">
    <property type="entry name" value="Zn2/Cys6 DNA-binding domain"/>
    <property type="match status" value="1"/>
</dbReference>
<dbReference type="InterPro" id="IPR036864">
    <property type="entry name" value="Zn2-C6_fun-type_DNA-bd_sf"/>
</dbReference>
<keyword evidence="2" id="KW-0238">DNA-binding</keyword>
<feature type="compositionally biased region" description="Polar residues" evidence="5">
    <location>
        <begin position="58"/>
        <end position="88"/>
    </location>
</feature>
<keyword evidence="3" id="KW-0804">Transcription</keyword>
<feature type="domain" description="Zn(2)-C6 fungal-type" evidence="6">
    <location>
        <begin position="23"/>
        <end position="53"/>
    </location>
</feature>
<evidence type="ECO:0000256" key="4">
    <source>
        <dbReference type="ARBA" id="ARBA00023242"/>
    </source>
</evidence>
<keyword evidence="4" id="KW-0539">Nucleus</keyword>
<keyword evidence="1" id="KW-0805">Transcription regulation</keyword>
<gene>
    <name evidence="7" type="ORF">ALT_6015</name>
</gene>
<feature type="region of interest" description="Disordered" evidence="5">
    <location>
        <begin position="55"/>
        <end position="109"/>
    </location>
</feature>
<dbReference type="PANTHER" id="PTHR47657">
    <property type="entry name" value="STEROL REGULATORY ELEMENT-BINDING PROTEIN ECM22"/>
    <property type="match status" value="1"/>
</dbReference>
<reference evidence="7 8" key="1">
    <citation type="submission" date="2015-11" db="EMBL/GenBank/DDBJ databases">
        <title>Aspergillus lentulus strain IFM 54703T.</title>
        <authorList>
            <person name="Kusuya Y."/>
            <person name="Sakai K."/>
            <person name="Kamei K."/>
            <person name="Takahashi H."/>
            <person name="Yaguchi T."/>
        </authorList>
    </citation>
    <scope>NUCLEOTIDE SEQUENCE [LARGE SCALE GENOMIC DNA]</scope>
    <source>
        <strain evidence="7 8">IFM 54703</strain>
    </source>
</reference>
<evidence type="ECO:0000256" key="3">
    <source>
        <dbReference type="ARBA" id="ARBA00023163"/>
    </source>
</evidence>
<dbReference type="Pfam" id="PF00172">
    <property type="entry name" value="Zn_clus"/>
    <property type="match status" value="1"/>
</dbReference>
<dbReference type="GO" id="GO:0000981">
    <property type="term" value="F:DNA-binding transcription factor activity, RNA polymerase II-specific"/>
    <property type="evidence" value="ECO:0007669"/>
    <property type="project" value="InterPro"/>
</dbReference>